<accession>A0A4V2JC35</accession>
<keyword evidence="2" id="KW-0813">Transport</keyword>
<dbReference type="InterPro" id="IPR003439">
    <property type="entry name" value="ABC_transporter-like_ATP-bd"/>
</dbReference>
<evidence type="ECO:0000256" key="3">
    <source>
        <dbReference type="ARBA" id="ARBA00022741"/>
    </source>
</evidence>
<dbReference type="InterPro" id="IPR050166">
    <property type="entry name" value="ABC_transporter_ATP-bind"/>
</dbReference>
<reference evidence="6 7" key="1">
    <citation type="submission" date="2019-02" db="EMBL/GenBank/DDBJ databases">
        <title>Paracoccus subflavus sp. nov., isolated from marine sediment of the Pacific Ocean.</title>
        <authorList>
            <person name="Zhang G."/>
        </authorList>
    </citation>
    <scope>NUCLEOTIDE SEQUENCE [LARGE SCALE GENOMIC DNA]</scope>
    <source>
        <strain evidence="6 7">GY0581</strain>
    </source>
</reference>
<dbReference type="RefSeq" id="WP_130991525.1">
    <property type="nucleotide sequence ID" value="NZ_SISK01000008.1"/>
</dbReference>
<dbReference type="Pfam" id="PF00005">
    <property type="entry name" value="ABC_tran"/>
    <property type="match status" value="1"/>
</dbReference>
<dbReference type="Gene3D" id="3.40.50.300">
    <property type="entry name" value="P-loop containing nucleotide triphosphate hydrolases"/>
    <property type="match status" value="1"/>
</dbReference>
<dbReference type="SMART" id="SM00382">
    <property type="entry name" value="AAA"/>
    <property type="match status" value="1"/>
</dbReference>
<dbReference type="SUPFAM" id="SSF52540">
    <property type="entry name" value="P-loop containing nucleoside triphosphate hydrolases"/>
    <property type="match status" value="1"/>
</dbReference>
<feature type="domain" description="ABC transporter" evidence="5">
    <location>
        <begin position="11"/>
        <end position="239"/>
    </location>
</feature>
<dbReference type="OrthoDB" id="9802264at2"/>
<name>A0A4V2JC35_9RHOB</name>
<dbReference type="InterPro" id="IPR027417">
    <property type="entry name" value="P-loop_NTPase"/>
</dbReference>
<dbReference type="PROSITE" id="PS00211">
    <property type="entry name" value="ABC_TRANSPORTER_1"/>
    <property type="match status" value="1"/>
</dbReference>
<organism evidence="6 7">
    <name type="scientific">Paracoccus subflavus</name>
    <dbReference type="NCBI Taxonomy" id="2528244"/>
    <lineage>
        <taxon>Bacteria</taxon>
        <taxon>Pseudomonadati</taxon>
        <taxon>Pseudomonadota</taxon>
        <taxon>Alphaproteobacteria</taxon>
        <taxon>Rhodobacterales</taxon>
        <taxon>Paracoccaceae</taxon>
        <taxon>Paracoccus</taxon>
    </lineage>
</organism>
<evidence type="ECO:0000256" key="4">
    <source>
        <dbReference type="ARBA" id="ARBA00022840"/>
    </source>
</evidence>
<evidence type="ECO:0000313" key="7">
    <source>
        <dbReference type="Proteomes" id="UP000293520"/>
    </source>
</evidence>
<keyword evidence="4 6" id="KW-0067">ATP-binding</keyword>
<comment type="caution">
    <text evidence="6">The sequence shown here is derived from an EMBL/GenBank/DDBJ whole genome shotgun (WGS) entry which is preliminary data.</text>
</comment>
<dbReference type="CDD" id="cd03293">
    <property type="entry name" value="ABC_NrtD_SsuB_transporters"/>
    <property type="match status" value="1"/>
</dbReference>
<keyword evidence="7" id="KW-1185">Reference proteome</keyword>
<proteinExistence type="inferred from homology"/>
<gene>
    <name evidence="6" type="ORF">EYE42_11765</name>
</gene>
<evidence type="ECO:0000256" key="2">
    <source>
        <dbReference type="ARBA" id="ARBA00022448"/>
    </source>
</evidence>
<dbReference type="InterPro" id="IPR003593">
    <property type="entry name" value="AAA+_ATPase"/>
</dbReference>
<dbReference type="PANTHER" id="PTHR42788">
    <property type="entry name" value="TAURINE IMPORT ATP-BINDING PROTEIN-RELATED"/>
    <property type="match status" value="1"/>
</dbReference>
<dbReference type="GO" id="GO:0016887">
    <property type="term" value="F:ATP hydrolysis activity"/>
    <property type="evidence" value="ECO:0007669"/>
    <property type="project" value="InterPro"/>
</dbReference>
<evidence type="ECO:0000259" key="5">
    <source>
        <dbReference type="PROSITE" id="PS50893"/>
    </source>
</evidence>
<comment type="similarity">
    <text evidence="1">Belongs to the ABC transporter superfamily.</text>
</comment>
<dbReference type="InterPro" id="IPR017871">
    <property type="entry name" value="ABC_transporter-like_CS"/>
</dbReference>
<sequence>MAPDDHPPAAIVCAGLVKRFDNGMTAVDGIDLTLAGGRTTALLGPSGCGKSTLLRMIAGLEEPSIGGITIAGQPPAALCRQGSLSVAFQDPCLLPWLTLRQNIALGRKLARLPADPATVDRLIDLVGLGGFQQMRPAALSGGMRQRAAIARALATRPRVLLLDEPFGALDALTRRQLAQDLPPLWRHAGATTVLVTHSVDEAVMLADRIVVLSPRPARVLADIPVPLDWPRRPDLSEAPAFRRLVQTALAALVRGGERSQAVAAQ</sequence>
<dbReference type="EMBL" id="SISK01000008">
    <property type="protein sequence ID" value="TBN39102.1"/>
    <property type="molecule type" value="Genomic_DNA"/>
</dbReference>
<evidence type="ECO:0000256" key="1">
    <source>
        <dbReference type="ARBA" id="ARBA00005417"/>
    </source>
</evidence>
<evidence type="ECO:0000313" key="6">
    <source>
        <dbReference type="EMBL" id="TBN39102.1"/>
    </source>
</evidence>
<dbReference type="PANTHER" id="PTHR42788:SF20">
    <property type="entry name" value="ABC TRANSPORTER ATP-BINDING PROTEIN"/>
    <property type="match status" value="1"/>
</dbReference>
<protein>
    <submittedName>
        <fullName evidence="6">ABC transporter ATP-binding protein</fullName>
    </submittedName>
</protein>
<dbReference type="AlphaFoldDB" id="A0A4V2JC35"/>
<dbReference type="Proteomes" id="UP000293520">
    <property type="component" value="Unassembled WGS sequence"/>
</dbReference>
<keyword evidence="3" id="KW-0547">Nucleotide-binding</keyword>
<dbReference type="PROSITE" id="PS50893">
    <property type="entry name" value="ABC_TRANSPORTER_2"/>
    <property type="match status" value="1"/>
</dbReference>
<dbReference type="GO" id="GO:0005524">
    <property type="term" value="F:ATP binding"/>
    <property type="evidence" value="ECO:0007669"/>
    <property type="project" value="UniProtKB-KW"/>
</dbReference>